<sequence>MKYPIVLCVLIGITQGKILPERVSNLICHKSDPDFSECTKRNFEKSIPILVKGIPELNMPPIDPFELPFATVDRTINELVSINATMRNVKMTGASNIIVEDLRANANELTGELRLTFPWVHLEMNYDVTGQLLIVPLRSKGFLSGNYTNTQLYAKGSVKTVDKNGVKYFKVDKYSMKIRVGDGVTKLTADNPDLQFAADLIANFYNENPRAVMDAINPIFVETATELYRVVLDQVLAAIPAKEWLPEVRQHNFLFEMRAIQTVGVVMGREWSDSEAVVLKICSLSLSAAIMRWKSGKPAFAVEWFCEATINTLDLEGDYTVTGKVLLAPIRGNGRFVASIANSNITAYQQVEFIKKKGVDYVRPVSTNTTMIVGGPKVHLDGLFDGNEELNRVTNRVISDNVNELFEDLKPVIEEIVTNILEQWLFKGLEDNVPFDKLYPVD</sequence>
<dbReference type="InterPro" id="IPR038606">
    <property type="entry name" value="To_sf"/>
</dbReference>
<dbReference type="InterPro" id="IPR010562">
    <property type="entry name" value="Haemolymph_juvenile_hormone-bd"/>
</dbReference>
<dbReference type="EMBL" id="JABDTM020027303">
    <property type="protein sequence ID" value="KAH0810732.1"/>
    <property type="molecule type" value="Genomic_DNA"/>
</dbReference>
<evidence type="ECO:0000256" key="1">
    <source>
        <dbReference type="ARBA" id="ARBA00022729"/>
    </source>
</evidence>
<evidence type="ECO:0000256" key="3">
    <source>
        <dbReference type="ARBA" id="ARBA00060902"/>
    </source>
</evidence>
<dbReference type="AlphaFoldDB" id="A0A8J6HAA8"/>
<dbReference type="SMART" id="SM00700">
    <property type="entry name" value="JHBP"/>
    <property type="match status" value="1"/>
</dbReference>
<evidence type="ECO:0000313" key="5">
    <source>
        <dbReference type="Proteomes" id="UP000719412"/>
    </source>
</evidence>
<name>A0A8J6HAA8_TENMO</name>
<organism evidence="4 5">
    <name type="scientific">Tenebrio molitor</name>
    <name type="common">Yellow mealworm beetle</name>
    <dbReference type="NCBI Taxonomy" id="7067"/>
    <lineage>
        <taxon>Eukaryota</taxon>
        <taxon>Metazoa</taxon>
        <taxon>Ecdysozoa</taxon>
        <taxon>Arthropoda</taxon>
        <taxon>Hexapoda</taxon>
        <taxon>Insecta</taxon>
        <taxon>Pterygota</taxon>
        <taxon>Neoptera</taxon>
        <taxon>Endopterygota</taxon>
        <taxon>Coleoptera</taxon>
        <taxon>Polyphaga</taxon>
        <taxon>Cucujiformia</taxon>
        <taxon>Tenebrionidae</taxon>
        <taxon>Tenebrio</taxon>
    </lineage>
</organism>
<evidence type="ECO:0000256" key="2">
    <source>
        <dbReference type="ARBA" id="ARBA00023108"/>
    </source>
</evidence>
<keyword evidence="1" id="KW-0732">Signal</keyword>
<evidence type="ECO:0000313" key="4">
    <source>
        <dbReference type="EMBL" id="KAH0810732.1"/>
    </source>
</evidence>
<proteinExistence type="inferred from homology"/>
<dbReference type="Gene3D" id="3.15.10.30">
    <property type="entry name" value="Haemolymph juvenile hormone binding protein"/>
    <property type="match status" value="2"/>
</dbReference>
<comment type="caution">
    <text evidence="4">The sequence shown here is derived from an EMBL/GenBank/DDBJ whole genome shotgun (WGS) entry which is preliminary data.</text>
</comment>
<keyword evidence="2" id="KW-0090">Biological rhythms</keyword>
<gene>
    <name evidence="4" type="ORF">GEV33_012059</name>
</gene>
<dbReference type="PANTHER" id="PTHR11008:SF14">
    <property type="entry name" value="CIRCADIAN CLOCK-CONTROLLED PROTEIN-LIKE PROTEIN"/>
    <property type="match status" value="1"/>
</dbReference>
<dbReference type="FunFam" id="3.15.10.30:FF:000001">
    <property type="entry name" value="Takeout-like protein 1"/>
    <property type="match status" value="1"/>
</dbReference>
<protein>
    <submittedName>
        <fullName evidence="4">Uncharacterized protein</fullName>
    </submittedName>
</protein>
<dbReference type="GO" id="GO:0005615">
    <property type="term" value="C:extracellular space"/>
    <property type="evidence" value="ECO:0007669"/>
    <property type="project" value="TreeGrafter"/>
</dbReference>
<reference evidence="4" key="1">
    <citation type="journal article" date="2020" name="J Insects Food Feed">
        <title>The yellow mealworm (Tenebrio molitor) genome: a resource for the emerging insects as food and feed industry.</title>
        <authorList>
            <person name="Eriksson T."/>
            <person name="Andere A."/>
            <person name="Kelstrup H."/>
            <person name="Emery V."/>
            <person name="Picard C."/>
        </authorList>
    </citation>
    <scope>NUCLEOTIDE SEQUENCE</scope>
    <source>
        <strain evidence="4">Stoneville</strain>
        <tissue evidence="4">Whole head</tissue>
    </source>
</reference>
<dbReference type="PANTHER" id="PTHR11008">
    <property type="entry name" value="PROTEIN TAKEOUT-LIKE PROTEIN"/>
    <property type="match status" value="1"/>
</dbReference>
<dbReference type="GO" id="GO:0007623">
    <property type="term" value="P:circadian rhythm"/>
    <property type="evidence" value="ECO:0007669"/>
    <property type="project" value="UniProtKB-ARBA"/>
</dbReference>
<reference evidence="4" key="2">
    <citation type="submission" date="2021-08" db="EMBL/GenBank/DDBJ databases">
        <authorList>
            <person name="Eriksson T."/>
        </authorList>
    </citation>
    <scope>NUCLEOTIDE SEQUENCE</scope>
    <source>
        <strain evidence="4">Stoneville</strain>
        <tissue evidence="4">Whole head</tissue>
    </source>
</reference>
<dbReference type="Pfam" id="PF06585">
    <property type="entry name" value="JHBP"/>
    <property type="match status" value="2"/>
</dbReference>
<accession>A0A8J6HAA8</accession>
<keyword evidence="5" id="KW-1185">Reference proteome</keyword>
<comment type="similarity">
    <text evidence="3">Belongs to the TO family.</text>
</comment>
<dbReference type="Proteomes" id="UP000719412">
    <property type="component" value="Unassembled WGS sequence"/>
</dbReference>